<dbReference type="GO" id="GO:0010215">
    <property type="term" value="P:cellulose microfibril organization"/>
    <property type="evidence" value="ECO:0007669"/>
    <property type="project" value="InterPro"/>
</dbReference>
<dbReference type="Pfam" id="PF25079">
    <property type="entry name" value="COB_C"/>
    <property type="match status" value="1"/>
</dbReference>
<evidence type="ECO:0000256" key="5">
    <source>
        <dbReference type="ARBA" id="ARBA00022729"/>
    </source>
</evidence>
<evidence type="ECO:0000256" key="4">
    <source>
        <dbReference type="ARBA" id="ARBA00022622"/>
    </source>
</evidence>
<keyword evidence="7" id="KW-0325">Glycoprotein</keyword>
<dbReference type="PANTHER" id="PTHR31052">
    <property type="entry name" value="COBRA-LIKE PROTEIN 7"/>
    <property type="match status" value="1"/>
</dbReference>
<keyword evidence="9" id="KW-1133">Transmembrane helix</keyword>
<evidence type="ECO:0000256" key="8">
    <source>
        <dbReference type="ARBA" id="ARBA00023288"/>
    </source>
</evidence>
<evidence type="ECO:0000256" key="1">
    <source>
        <dbReference type="ARBA" id="ARBA00004609"/>
    </source>
</evidence>
<dbReference type="OrthoDB" id="2014623at2759"/>
<evidence type="ECO:0000313" key="12">
    <source>
        <dbReference type="Proteomes" id="UP000515121"/>
    </source>
</evidence>
<comment type="subcellular location">
    <subcellularLocation>
        <location evidence="1">Cell membrane</location>
        <topology evidence="1">Lipid-anchor</topology>
        <topology evidence="1">GPI-anchor</topology>
    </subcellularLocation>
</comment>
<keyword evidence="12" id="KW-1185">Reference proteome</keyword>
<accession>A0A6P6BK22</accession>
<keyword evidence="6 9" id="KW-0472">Membrane</keyword>
<protein>
    <submittedName>
        <fullName evidence="13">COBRA-like protein 10</fullName>
    </submittedName>
</protein>
<dbReference type="InterPro" id="IPR006918">
    <property type="entry name" value="COBRA_pln"/>
</dbReference>
<evidence type="ECO:0000313" key="13">
    <source>
        <dbReference type="RefSeq" id="XP_022777403.1"/>
    </source>
</evidence>
<dbReference type="GeneID" id="111318801"/>
<keyword evidence="8" id="KW-0449">Lipoprotein</keyword>
<dbReference type="Proteomes" id="UP000515121">
    <property type="component" value="Unplaced"/>
</dbReference>
<dbReference type="PANTHER" id="PTHR31052:SF12">
    <property type="entry name" value="COBRA-LIKE PROTEIN 7"/>
    <property type="match status" value="1"/>
</dbReference>
<dbReference type="AlphaFoldDB" id="A0A6P6BK22"/>
<keyword evidence="3" id="KW-1003">Cell membrane</keyword>
<dbReference type="RefSeq" id="XP_022777403.1">
    <property type="nucleotide sequence ID" value="XM_022921668.1"/>
</dbReference>
<dbReference type="InterPro" id="IPR056900">
    <property type="entry name" value="COB_C"/>
</dbReference>
<keyword evidence="5 10" id="KW-0732">Signal</keyword>
<evidence type="ECO:0000256" key="10">
    <source>
        <dbReference type="SAM" id="SignalP"/>
    </source>
</evidence>
<evidence type="ECO:0000256" key="2">
    <source>
        <dbReference type="ARBA" id="ARBA00005507"/>
    </source>
</evidence>
<evidence type="ECO:0000259" key="11">
    <source>
        <dbReference type="Pfam" id="PF25079"/>
    </source>
</evidence>
<keyword evidence="4" id="KW-0336">GPI-anchor</keyword>
<feature type="domain" description="COBRA C-terminal" evidence="11">
    <location>
        <begin position="420"/>
        <end position="629"/>
    </location>
</feature>
<dbReference type="Pfam" id="PF04833">
    <property type="entry name" value="COBRA"/>
    <property type="match status" value="1"/>
</dbReference>
<feature type="transmembrane region" description="Helical" evidence="9">
    <location>
        <begin position="636"/>
        <end position="658"/>
    </location>
</feature>
<evidence type="ECO:0000256" key="9">
    <source>
        <dbReference type="SAM" id="Phobius"/>
    </source>
</evidence>
<evidence type="ECO:0000256" key="6">
    <source>
        <dbReference type="ARBA" id="ARBA00023136"/>
    </source>
</evidence>
<comment type="similarity">
    <text evidence="2">Belongs to the COBRA family.</text>
</comment>
<sequence>MKLSWKVLAFMLFLFHSTNHFCLAQDYDTDQSEPQQPTLPKGHDHCNGIFLSYNFVSRTKEYPHVRNVSAQAWAFKSTVTIINLGIHVLQAWKIFIGFQYNEILVSADGAVLVNGADFPAPVGNGTYLSGYPQSDLETSIDTAGDLNQIQVQVELSGTQFGLRPNMIPMPKTMKLVNDGYKCPAPIHRKTSMYVCCVRNPKYKAEETKTKFLPRQKGDLLISYDVTQAYGNNYLAQVTIENNNPLGRLDHWNLTWEWMRGEFIYSMKGAYVREVDSRGCLYGLAGQYYQEMDFSKVLNCQKKPIIFDLPAEKANDTELGKIPNCCRNGTLLPVTMDGSKSKSVFQVQVFKIPPDLNRTAIYPPQKWKIVGVLNPDYKCGPPIRVDPTQFPDPNGLQAIKIALASWQVVCNISRPTKGNFRCCVSFSAYYNESVIPCDTCACGCEDAVKCNPNKQAMLLPAEALLVPFANRSVKARAWAAVKHFPVPKPLPCGDNCGVSINWHITSDYKQGWAARITLFNWKRINFENWFTAVQLEKAGGGYEKLYSFNGTLQRKLNNTIFIQGLPGLNYLMGEMNGSNPKIDPNVPGKQQSVISFKKKNRPVLNIAKGDGFPSRVLFNGEECALPTRIPIGNGNRFSANLVPLLLCTIVSFLLIEIILK</sequence>
<name>A0A6P6BK22_DURZI</name>
<keyword evidence="9" id="KW-0812">Transmembrane</keyword>
<feature type="chain" id="PRO_5028214124" evidence="10">
    <location>
        <begin position="25"/>
        <end position="659"/>
    </location>
</feature>
<reference evidence="13" key="1">
    <citation type="submission" date="2025-08" db="UniProtKB">
        <authorList>
            <consortium name="RefSeq"/>
        </authorList>
    </citation>
    <scope>IDENTIFICATION</scope>
    <source>
        <tissue evidence="13">Fruit stalk</tissue>
    </source>
</reference>
<gene>
    <name evidence="13" type="primary">LOC111318801</name>
</gene>
<evidence type="ECO:0000256" key="3">
    <source>
        <dbReference type="ARBA" id="ARBA00022475"/>
    </source>
</evidence>
<feature type="signal peptide" evidence="10">
    <location>
        <begin position="1"/>
        <end position="24"/>
    </location>
</feature>
<dbReference type="GO" id="GO:0098552">
    <property type="term" value="C:side of membrane"/>
    <property type="evidence" value="ECO:0007669"/>
    <property type="project" value="UniProtKB-KW"/>
</dbReference>
<dbReference type="GO" id="GO:0005886">
    <property type="term" value="C:plasma membrane"/>
    <property type="evidence" value="ECO:0007669"/>
    <property type="project" value="UniProtKB-SubCell"/>
</dbReference>
<dbReference type="KEGG" id="dzi:111318801"/>
<evidence type="ECO:0000256" key="7">
    <source>
        <dbReference type="ARBA" id="ARBA00023180"/>
    </source>
</evidence>
<organism evidence="12 13">
    <name type="scientific">Durio zibethinus</name>
    <name type="common">Durian</name>
    <dbReference type="NCBI Taxonomy" id="66656"/>
    <lineage>
        <taxon>Eukaryota</taxon>
        <taxon>Viridiplantae</taxon>
        <taxon>Streptophyta</taxon>
        <taxon>Embryophyta</taxon>
        <taxon>Tracheophyta</taxon>
        <taxon>Spermatophyta</taxon>
        <taxon>Magnoliopsida</taxon>
        <taxon>eudicotyledons</taxon>
        <taxon>Gunneridae</taxon>
        <taxon>Pentapetalae</taxon>
        <taxon>rosids</taxon>
        <taxon>malvids</taxon>
        <taxon>Malvales</taxon>
        <taxon>Malvaceae</taxon>
        <taxon>Helicteroideae</taxon>
        <taxon>Durio</taxon>
    </lineage>
</organism>
<proteinExistence type="inferred from homology"/>